<comment type="caution">
    <text evidence="1">The sequence shown here is derived from an EMBL/GenBank/DDBJ whole genome shotgun (WGS) entry which is preliminary data.</text>
</comment>
<dbReference type="AlphaFoldDB" id="A0AAD4NC11"/>
<accession>A0AAD4NC11</accession>
<dbReference type="EMBL" id="JAKKPZ010000002">
    <property type="protein sequence ID" value="KAI1725513.1"/>
    <property type="molecule type" value="Genomic_DNA"/>
</dbReference>
<evidence type="ECO:0000313" key="1">
    <source>
        <dbReference type="EMBL" id="KAI1725513.1"/>
    </source>
</evidence>
<proteinExistence type="predicted"/>
<evidence type="ECO:0000313" key="2">
    <source>
        <dbReference type="Proteomes" id="UP001201812"/>
    </source>
</evidence>
<protein>
    <submittedName>
        <fullName evidence="1">Uncharacterized protein</fullName>
    </submittedName>
</protein>
<name>A0AAD4NC11_9BILA</name>
<dbReference type="Proteomes" id="UP001201812">
    <property type="component" value="Unassembled WGS sequence"/>
</dbReference>
<sequence>MEETISSHQTGCKHELLYWDSSWIFPSPVFPCIRCAPSRSSLQWSHAPTYTNFHSRAPINWTLLDLTPIPLSLPFLSGTPSWSQLLQFIIANEVYIHMILFSLYDRVLFYYTM</sequence>
<keyword evidence="2" id="KW-1185">Reference proteome</keyword>
<organism evidence="1 2">
    <name type="scientific">Ditylenchus destructor</name>
    <dbReference type="NCBI Taxonomy" id="166010"/>
    <lineage>
        <taxon>Eukaryota</taxon>
        <taxon>Metazoa</taxon>
        <taxon>Ecdysozoa</taxon>
        <taxon>Nematoda</taxon>
        <taxon>Chromadorea</taxon>
        <taxon>Rhabditida</taxon>
        <taxon>Tylenchina</taxon>
        <taxon>Tylenchomorpha</taxon>
        <taxon>Sphaerularioidea</taxon>
        <taxon>Anguinidae</taxon>
        <taxon>Anguininae</taxon>
        <taxon>Ditylenchus</taxon>
    </lineage>
</organism>
<gene>
    <name evidence="1" type="ORF">DdX_02173</name>
</gene>
<reference evidence="1" key="1">
    <citation type="submission" date="2022-01" db="EMBL/GenBank/DDBJ databases">
        <title>Genome Sequence Resource for Two Populations of Ditylenchus destructor, the Migratory Endoparasitic Phytonematode.</title>
        <authorList>
            <person name="Zhang H."/>
            <person name="Lin R."/>
            <person name="Xie B."/>
        </authorList>
    </citation>
    <scope>NUCLEOTIDE SEQUENCE</scope>
    <source>
        <strain evidence="1">BazhouSP</strain>
    </source>
</reference>